<evidence type="ECO:0000313" key="2">
    <source>
        <dbReference type="EMBL" id="KAJ8886099.1"/>
    </source>
</evidence>
<feature type="compositionally biased region" description="Basic and acidic residues" evidence="1">
    <location>
        <begin position="187"/>
        <end position="201"/>
    </location>
</feature>
<dbReference type="EMBL" id="JARBHB010000004">
    <property type="protein sequence ID" value="KAJ8886099.1"/>
    <property type="molecule type" value="Genomic_DNA"/>
</dbReference>
<sequence length="245" mass="27607">MNGTVNCAQHAWPYVADAHPLHPHFINSWWQASVIYQKPPEDCPPGGFFTLMQDLGVLSSSSTGTQHTAMLISTTTQKTFVSATIHNAVQGCGELVVTSLTSHHIPKLNGGKYFVWSIQTKAVLLFKKLWSAIMPGYVDEQGKARTIQSGGTEFADKPKAAFYLTGLRFPKYEGFFRRKEDDKRRCSKREDVAKDKTEKGRASAVHKSSLKLKNDEKFIYKLTYKQKNVRNPDKVNQPKNVVKNE</sequence>
<keyword evidence="3" id="KW-1185">Reference proteome</keyword>
<proteinExistence type="predicted"/>
<protein>
    <submittedName>
        <fullName evidence="2">Uncharacterized protein</fullName>
    </submittedName>
</protein>
<reference evidence="2 3" key="1">
    <citation type="submission" date="2023-02" db="EMBL/GenBank/DDBJ databases">
        <title>LHISI_Scaffold_Assembly.</title>
        <authorList>
            <person name="Stuart O.P."/>
            <person name="Cleave R."/>
            <person name="Magrath M.J.L."/>
            <person name="Mikheyev A.S."/>
        </authorList>
    </citation>
    <scope>NUCLEOTIDE SEQUENCE [LARGE SCALE GENOMIC DNA]</scope>
    <source>
        <strain evidence="2">Daus_M_001</strain>
        <tissue evidence="2">Leg muscle</tissue>
    </source>
</reference>
<evidence type="ECO:0000313" key="3">
    <source>
        <dbReference type="Proteomes" id="UP001159363"/>
    </source>
</evidence>
<feature type="region of interest" description="Disordered" evidence="1">
    <location>
        <begin position="187"/>
        <end position="208"/>
    </location>
</feature>
<organism evidence="2 3">
    <name type="scientific">Dryococelus australis</name>
    <dbReference type="NCBI Taxonomy" id="614101"/>
    <lineage>
        <taxon>Eukaryota</taxon>
        <taxon>Metazoa</taxon>
        <taxon>Ecdysozoa</taxon>
        <taxon>Arthropoda</taxon>
        <taxon>Hexapoda</taxon>
        <taxon>Insecta</taxon>
        <taxon>Pterygota</taxon>
        <taxon>Neoptera</taxon>
        <taxon>Polyneoptera</taxon>
        <taxon>Phasmatodea</taxon>
        <taxon>Verophasmatodea</taxon>
        <taxon>Anareolatae</taxon>
        <taxon>Phasmatidae</taxon>
        <taxon>Eurycanthinae</taxon>
        <taxon>Dryococelus</taxon>
    </lineage>
</organism>
<accession>A0ABQ9HP21</accession>
<gene>
    <name evidence="2" type="ORF">PR048_012308</name>
</gene>
<comment type="caution">
    <text evidence="2">The sequence shown here is derived from an EMBL/GenBank/DDBJ whole genome shotgun (WGS) entry which is preliminary data.</text>
</comment>
<name>A0ABQ9HP21_9NEOP</name>
<evidence type="ECO:0000256" key="1">
    <source>
        <dbReference type="SAM" id="MobiDB-lite"/>
    </source>
</evidence>
<dbReference type="Proteomes" id="UP001159363">
    <property type="component" value="Chromosome X"/>
</dbReference>